<dbReference type="GeneID" id="98568031"/>
<dbReference type="PANTHER" id="PTHR33677">
    <property type="entry name" value="TRANSCRIPTIONAL REPRESSOR FRMR-RELATED"/>
    <property type="match status" value="1"/>
</dbReference>
<sequence length="85" mass="9556">MQCDQKIVNRLKRAEGQMRGIQSMMLEGKECSEMMIQLAAVRSSIDNIMGIMAGENLKFCLENPLTDPVEQGEKVQQALSLIQKK</sequence>
<dbReference type="OrthoDB" id="9798732at2"/>
<comment type="caution">
    <text evidence="1">The sequence shown here is derived from an EMBL/GenBank/DDBJ whole genome shotgun (WGS) entry which is preliminary data.</text>
</comment>
<dbReference type="GO" id="GO:0046872">
    <property type="term" value="F:metal ion binding"/>
    <property type="evidence" value="ECO:0007669"/>
    <property type="project" value="InterPro"/>
</dbReference>
<name>A0A429ZQT2_9ENTE</name>
<keyword evidence="2" id="KW-1185">Reference proteome</keyword>
<proteinExistence type="predicted"/>
<evidence type="ECO:0000313" key="2">
    <source>
        <dbReference type="Proteomes" id="UP000287239"/>
    </source>
</evidence>
<dbReference type="InterPro" id="IPR038390">
    <property type="entry name" value="Metal_Tscrpt_repr_sf"/>
</dbReference>
<dbReference type="PANTHER" id="PTHR33677:SF5">
    <property type="entry name" value="TRANSCRIPTIONAL REPRESSOR FRMR"/>
    <property type="match status" value="1"/>
</dbReference>
<dbReference type="AlphaFoldDB" id="A0A429ZQT2"/>
<dbReference type="Proteomes" id="UP000287239">
    <property type="component" value="Unassembled WGS sequence"/>
</dbReference>
<dbReference type="GO" id="GO:0045892">
    <property type="term" value="P:negative regulation of DNA-templated transcription"/>
    <property type="evidence" value="ECO:0007669"/>
    <property type="project" value="UniProtKB-ARBA"/>
</dbReference>
<evidence type="ECO:0008006" key="3">
    <source>
        <dbReference type="Google" id="ProtNLM"/>
    </source>
</evidence>
<dbReference type="Gene3D" id="1.20.58.1000">
    <property type="entry name" value="Metal-sensitive repressor, helix protomer"/>
    <property type="match status" value="1"/>
</dbReference>
<dbReference type="Pfam" id="PF02583">
    <property type="entry name" value="Trns_repr_metal"/>
    <property type="match status" value="1"/>
</dbReference>
<protein>
    <recommendedName>
        <fullName evidence="3">Metal-sensitive transcriptional regulator</fullName>
    </recommendedName>
</protein>
<gene>
    <name evidence="1" type="ORF">CBF35_06590</name>
</gene>
<evidence type="ECO:0000313" key="1">
    <source>
        <dbReference type="EMBL" id="RST96062.1"/>
    </source>
</evidence>
<dbReference type="EMBL" id="NGJU01000008">
    <property type="protein sequence ID" value="RST96062.1"/>
    <property type="molecule type" value="Genomic_DNA"/>
</dbReference>
<organism evidence="1 2">
    <name type="scientific">Vagococcus salmoninarum</name>
    <dbReference type="NCBI Taxonomy" id="2739"/>
    <lineage>
        <taxon>Bacteria</taxon>
        <taxon>Bacillati</taxon>
        <taxon>Bacillota</taxon>
        <taxon>Bacilli</taxon>
        <taxon>Lactobacillales</taxon>
        <taxon>Enterococcaceae</taxon>
        <taxon>Vagococcus</taxon>
    </lineage>
</organism>
<dbReference type="CDD" id="cd10155">
    <property type="entry name" value="BsYrkD-like_DUF156"/>
    <property type="match status" value="1"/>
</dbReference>
<accession>A0A429ZQT2</accession>
<dbReference type="InterPro" id="IPR003735">
    <property type="entry name" value="Metal_Tscrpt_repr"/>
</dbReference>
<dbReference type="RefSeq" id="WP_126779331.1">
    <property type="nucleotide sequence ID" value="NZ_CAUQJP010000038.1"/>
</dbReference>
<reference evidence="1 2" key="1">
    <citation type="submission" date="2017-05" db="EMBL/GenBank/DDBJ databases">
        <title>Vagococcus spp. assemblies.</title>
        <authorList>
            <person name="Gulvik C.A."/>
        </authorList>
    </citation>
    <scope>NUCLEOTIDE SEQUENCE [LARGE SCALE GENOMIC DNA]</scope>
    <source>
        <strain evidence="1 2">NCFB 2777</strain>
    </source>
</reference>
<dbReference type="GO" id="GO:0003677">
    <property type="term" value="F:DNA binding"/>
    <property type="evidence" value="ECO:0007669"/>
    <property type="project" value="InterPro"/>
</dbReference>